<gene>
    <name evidence="3" type="ORF">SAMN04488132_102483</name>
</gene>
<evidence type="ECO:0008006" key="5">
    <source>
        <dbReference type="Google" id="ProtNLM"/>
    </source>
</evidence>
<name>A0A1T4LGG6_9BACT</name>
<dbReference type="Proteomes" id="UP000190888">
    <property type="component" value="Unassembled WGS sequence"/>
</dbReference>
<dbReference type="RefSeq" id="WP_078830420.1">
    <property type="nucleotide sequence ID" value="NZ_FUWH01000002.1"/>
</dbReference>
<keyword evidence="4" id="KW-1185">Reference proteome</keyword>
<reference evidence="3 4" key="1">
    <citation type="submission" date="2017-02" db="EMBL/GenBank/DDBJ databases">
        <authorList>
            <person name="Peterson S.W."/>
        </authorList>
    </citation>
    <scope>NUCLEOTIDE SEQUENCE [LARGE SCALE GENOMIC DNA]</scope>
    <source>
        <strain evidence="3 4">DSM 22335</strain>
    </source>
</reference>
<sequence length="312" mass="34758">MRHIILLLRSSCFLLAFLATCAAAQSSTANGSWPVKLEKNYSKSYPIGSEKVYLSNRFGAMDIEIWDKNEVKVEAVASVGAQTEEYAKSMLENIQITDEKKDSIRFQTNIRSVNNGWEENKGGYEMRVNWKVYLPANAKICAQNDFGPMTIGDYKGEAELCSRYGSLQAGKLANARKVTVEFGKLTAESLNNTMLTCRYSRVDINSLSGEIDARFDFCNSIDLPLSNNIKKLDLKNNYTSLYVVLDRSFAGTYDIATTNARVSTKSDISISEEKRPDNSYGYNPNHKYTGSFGKGGNSHISIKSNSGNIRLL</sequence>
<evidence type="ECO:0000313" key="3">
    <source>
        <dbReference type="EMBL" id="SJZ53726.1"/>
    </source>
</evidence>
<accession>A0A1T4LGG6</accession>
<organism evidence="3 4">
    <name type="scientific">Sediminibacterium ginsengisoli</name>
    <dbReference type="NCBI Taxonomy" id="413434"/>
    <lineage>
        <taxon>Bacteria</taxon>
        <taxon>Pseudomonadati</taxon>
        <taxon>Bacteroidota</taxon>
        <taxon>Chitinophagia</taxon>
        <taxon>Chitinophagales</taxon>
        <taxon>Chitinophagaceae</taxon>
        <taxon>Sediminibacterium</taxon>
    </lineage>
</organism>
<dbReference type="STRING" id="413434.SAMN04488132_102483"/>
<evidence type="ECO:0000313" key="4">
    <source>
        <dbReference type="Proteomes" id="UP000190888"/>
    </source>
</evidence>
<feature type="signal peptide" evidence="2">
    <location>
        <begin position="1"/>
        <end position="24"/>
    </location>
</feature>
<dbReference type="AlphaFoldDB" id="A0A1T4LGG6"/>
<dbReference type="OrthoDB" id="1117657at2"/>
<feature type="chain" id="PRO_5013250463" description="Adhesin domain-containing protein" evidence="2">
    <location>
        <begin position="25"/>
        <end position="312"/>
    </location>
</feature>
<proteinExistence type="predicted"/>
<evidence type="ECO:0000256" key="2">
    <source>
        <dbReference type="SAM" id="SignalP"/>
    </source>
</evidence>
<dbReference type="EMBL" id="FUWH01000002">
    <property type="protein sequence ID" value="SJZ53726.1"/>
    <property type="molecule type" value="Genomic_DNA"/>
</dbReference>
<protein>
    <recommendedName>
        <fullName evidence="5">Adhesin domain-containing protein</fullName>
    </recommendedName>
</protein>
<feature type="region of interest" description="Disordered" evidence="1">
    <location>
        <begin position="267"/>
        <end position="286"/>
    </location>
</feature>
<keyword evidence="2" id="KW-0732">Signal</keyword>
<evidence type="ECO:0000256" key="1">
    <source>
        <dbReference type="SAM" id="MobiDB-lite"/>
    </source>
</evidence>